<dbReference type="PANTHER" id="PTHR24114:SF2">
    <property type="entry name" value="F-BOX DOMAIN-CONTAINING PROTEIN-RELATED"/>
    <property type="match status" value="1"/>
</dbReference>
<evidence type="ECO:0000313" key="2">
    <source>
        <dbReference type="EMBL" id="KAK0166723.1"/>
    </source>
</evidence>
<dbReference type="Proteomes" id="UP001168972">
    <property type="component" value="Unassembled WGS sequence"/>
</dbReference>
<evidence type="ECO:0000256" key="1">
    <source>
        <dbReference type="SAM" id="MobiDB-lite"/>
    </source>
</evidence>
<reference evidence="2" key="1">
    <citation type="journal article" date="2023" name="bioRxiv">
        <title>Scaffold-level genome assemblies of two parasitoid biocontrol wasps reveal the parthenogenesis mechanism and an associated novel virus.</title>
        <authorList>
            <person name="Inwood S."/>
            <person name="Skelly J."/>
            <person name="Guhlin J."/>
            <person name="Harrop T."/>
            <person name="Goldson S."/>
            <person name="Dearden P."/>
        </authorList>
    </citation>
    <scope>NUCLEOTIDE SEQUENCE</scope>
    <source>
        <strain evidence="2">Lincoln</strain>
        <tissue evidence="2">Whole body</tissue>
    </source>
</reference>
<accession>A0AA39FC30</accession>
<reference evidence="2" key="2">
    <citation type="submission" date="2023-03" db="EMBL/GenBank/DDBJ databases">
        <authorList>
            <person name="Inwood S.N."/>
            <person name="Skelly J.G."/>
            <person name="Guhlin J."/>
            <person name="Harrop T.W.R."/>
            <person name="Goldson S.G."/>
            <person name="Dearden P.K."/>
        </authorList>
    </citation>
    <scope>NUCLEOTIDE SEQUENCE</scope>
    <source>
        <strain evidence="2">Lincoln</strain>
        <tissue evidence="2">Whole body</tissue>
    </source>
</reference>
<dbReference type="InterPro" id="IPR052394">
    <property type="entry name" value="LRR-containing"/>
</dbReference>
<feature type="region of interest" description="Disordered" evidence="1">
    <location>
        <begin position="1"/>
        <end position="24"/>
    </location>
</feature>
<name>A0AA39FC30_MICHY</name>
<organism evidence="2 3">
    <name type="scientific">Microctonus hyperodae</name>
    <name type="common">Parasitoid wasp</name>
    <dbReference type="NCBI Taxonomy" id="165561"/>
    <lineage>
        <taxon>Eukaryota</taxon>
        <taxon>Metazoa</taxon>
        <taxon>Ecdysozoa</taxon>
        <taxon>Arthropoda</taxon>
        <taxon>Hexapoda</taxon>
        <taxon>Insecta</taxon>
        <taxon>Pterygota</taxon>
        <taxon>Neoptera</taxon>
        <taxon>Endopterygota</taxon>
        <taxon>Hymenoptera</taxon>
        <taxon>Apocrita</taxon>
        <taxon>Ichneumonoidea</taxon>
        <taxon>Braconidae</taxon>
        <taxon>Euphorinae</taxon>
        <taxon>Microctonus</taxon>
    </lineage>
</organism>
<dbReference type="Gene3D" id="3.80.10.10">
    <property type="entry name" value="Ribonuclease Inhibitor"/>
    <property type="match status" value="2"/>
</dbReference>
<dbReference type="PANTHER" id="PTHR24114">
    <property type="entry name" value="LEUCINE RICH REPEAT FAMILY PROTEIN"/>
    <property type="match status" value="1"/>
</dbReference>
<dbReference type="SMART" id="SM00368">
    <property type="entry name" value="LRR_RI"/>
    <property type="match status" value="5"/>
</dbReference>
<feature type="compositionally biased region" description="Polar residues" evidence="1">
    <location>
        <begin position="1"/>
        <end position="23"/>
    </location>
</feature>
<dbReference type="InterPro" id="IPR032675">
    <property type="entry name" value="LRR_dom_sf"/>
</dbReference>
<dbReference type="AlphaFoldDB" id="A0AA39FC30"/>
<dbReference type="Pfam" id="PF13516">
    <property type="entry name" value="LRR_6"/>
    <property type="match status" value="2"/>
</dbReference>
<evidence type="ECO:0000313" key="3">
    <source>
        <dbReference type="Proteomes" id="UP001168972"/>
    </source>
</evidence>
<dbReference type="EMBL" id="JAQQBR010001832">
    <property type="protein sequence ID" value="KAK0166723.1"/>
    <property type="molecule type" value="Genomic_DNA"/>
</dbReference>
<dbReference type="SUPFAM" id="SSF52047">
    <property type="entry name" value="RNI-like"/>
    <property type="match status" value="1"/>
</dbReference>
<dbReference type="InterPro" id="IPR001611">
    <property type="entry name" value="Leu-rich_rpt"/>
</dbReference>
<sequence>MEFFNNFNSTNQVESNENLSNDNYNEKTNNKLLQIVKNPIENLEKNILINNSFFLRFCKKRFNGEKELILNGNDLFRQIEKRLTDIDVNHLLDFLNNNPDDHDHIVELNIQNNEIGSFGIGKMCENGEKLKLKILRLNGNKFGTEASKNIALMLCNNLHIEQIEVAEVDQTISSLIYFTTIMRSDQVKYNNCLKILDISRPNPAYMNNFDSSHFAYLIGSMLKINTCLIELHLQKFSFSCHDIELMLIDGMSNITLKLLDLNCNNIGDHGINSICKWLYQRPALSGLVLSHNIIKSSGARALSFALPFSRVKLLDISYNNINNSGIVDILNTIKKSPCIRNLRLCGNQIGDKSAKVL</sequence>
<keyword evidence="3" id="KW-1185">Reference proteome</keyword>
<proteinExistence type="predicted"/>
<protein>
    <submittedName>
        <fullName evidence="2">Uncharacterized protein</fullName>
    </submittedName>
</protein>
<gene>
    <name evidence="2" type="ORF">PV327_004212</name>
</gene>
<comment type="caution">
    <text evidence="2">The sequence shown here is derived from an EMBL/GenBank/DDBJ whole genome shotgun (WGS) entry which is preliminary data.</text>
</comment>